<evidence type="ECO:0000313" key="12">
    <source>
        <dbReference type="EMBL" id="GIG39286.1"/>
    </source>
</evidence>
<feature type="domain" description="Copper resistance protein D" evidence="11">
    <location>
        <begin position="334"/>
        <end position="444"/>
    </location>
</feature>
<keyword evidence="8 9" id="KW-0472">Membrane</keyword>
<keyword evidence="2" id="KW-1003">Cell membrane</keyword>
<feature type="transmembrane region" description="Helical" evidence="9">
    <location>
        <begin position="342"/>
        <end position="361"/>
    </location>
</feature>
<proteinExistence type="predicted"/>
<comment type="caution">
    <text evidence="12">The sequence shown here is derived from an EMBL/GenBank/DDBJ whole genome shotgun (WGS) entry which is preliminary data.</text>
</comment>
<keyword evidence="6 9" id="KW-1133">Transmembrane helix</keyword>
<feature type="transmembrane region" description="Helical" evidence="9">
    <location>
        <begin position="154"/>
        <end position="174"/>
    </location>
</feature>
<evidence type="ECO:0000256" key="6">
    <source>
        <dbReference type="ARBA" id="ARBA00022989"/>
    </source>
</evidence>
<keyword evidence="5" id="KW-0732">Signal</keyword>
<dbReference type="Pfam" id="PF05425">
    <property type="entry name" value="CopD"/>
    <property type="match status" value="1"/>
</dbReference>
<evidence type="ECO:0000256" key="4">
    <source>
        <dbReference type="ARBA" id="ARBA00022723"/>
    </source>
</evidence>
<keyword evidence="3 9" id="KW-0812">Transmembrane</keyword>
<feature type="transmembrane region" description="Helical" evidence="9">
    <location>
        <begin position="236"/>
        <end position="253"/>
    </location>
</feature>
<evidence type="ECO:0000256" key="2">
    <source>
        <dbReference type="ARBA" id="ARBA00022475"/>
    </source>
</evidence>
<organism evidence="12 13">
    <name type="scientific">Cellulomonas phragmiteti</name>
    <dbReference type="NCBI Taxonomy" id="478780"/>
    <lineage>
        <taxon>Bacteria</taxon>
        <taxon>Bacillati</taxon>
        <taxon>Actinomycetota</taxon>
        <taxon>Actinomycetes</taxon>
        <taxon>Micrococcales</taxon>
        <taxon>Cellulomonadaceae</taxon>
        <taxon>Cellulomonas</taxon>
    </lineage>
</organism>
<evidence type="ECO:0000256" key="7">
    <source>
        <dbReference type="ARBA" id="ARBA00023008"/>
    </source>
</evidence>
<dbReference type="InterPro" id="IPR014756">
    <property type="entry name" value="Ig_E-set"/>
</dbReference>
<protein>
    <submittedName>
        <fullName evidence="12">Transport integral membrane protein</fullName>
    </submittedName>
</protein>
<evidence type="ECO:0000256" key="3">
    <source>
        <dbReference type="ARBA" id="ARBA00022692"/>
    </source>
</evidence>
<evidence type="ECO:0000256" key="5">
    <source>
        <dbReference type="ARBA" id="ARBA00022729"/>
    </source>
</evidence>
<dbReference type="RefSeq" id="WP_203671830.1">
    <property type="nucleotide sequence ID" value="NZ_BONP01000004.1"/>
</dbReference>
<name>A0ABQ4DIV9_9CELL</name>
<feature type="domain" description="CopC" evidence="10">
    <location>
        <begin position="34"/>
        <end position="126"/>
    </location>
</feature>
<dbReference type="SUPFAM" id="SSF81296">
    <property type="entry name" value="E set domains"/>
    <property type="match status" value="1"/>
</dbReference>
<dbReference type="Pfam" id="PF05751">
    <property type="entry name" value="FixH"/>
    <property type="match status" value="1"/>
</dbReference>
<dbReference type="InterPro" id="IPR014755">
    <property type="entry name" value="Cu-Rt/internalin_Ig-like"/>
</dbReference>
<keyword evidence="7" id="KW-0186">Copper</keyword>
<accession>A0ABQ4DIV9</accession>
<dbReference type="EMBL" id="BONP01000004">
    <property type="protein sequence ID" value="GIG39286.1"/>
    <property type="molecule type" value="Genomic_DNA"/>
</dbReference>
<sequence>MRHPDALRRAGAGVVVAVVGLLLVVLASSPAAAHAVLVGTDPQDGSVVDAPPTELVLTFNEPVRGVPDGTTILAADGTPLEVAVAAVDDTLVLTPASVLADGTYVVSWRVISLDTHPVAGAFTFSVGEPSATSVAASVPEPTTALVVARAAGQALLYVAVLGVTGLVVFELLVLQASPGAMPVLRRRLHVTRAAGAALAAATAVLTVPLTVAWQAGGGLDALARAGTWTGGLTSDTAVASLLAVVGVVVATVAARRAGHDARRAWPAGVATASAAAALGSLLVVGHTRTFGPGWLVLGADALHVATGAVWLGGVVGLVATLSRSAGVDPRRAAATVARFSALGAWLVAALALTGTVLGWRVVGTLEALVTSGYGRTLLVKVAVAVVIVGIAAYNRFRLVPAVRSAAEAGAVRGATADASRRTLRRTVAGEAALLGLVLAATGALVSQQPPAAAVSAQAAAGTAAQVVETAVPLGDGTLRARVSPGRAGVNALELEVLDAEGAPIEPVETPQVAVSLPAVGLGPLTRPLTATGPGRYEATLDLPLPGAWELEVSVRTSKYDNPIARIPVEVTP</sequence>
<evidence type="ECO:0000259" key="10">
    <source>
        <dbReference type="Pfam" id="PF04234"/>
    </source>
</evidence>
<dbReference type="PANTHER" id="PTHR34820:SF4">
    <property type="entry name" value="INNER MEMBRANE PROTEIN YEBZ"/>
    <property type="match status" value="1"/>
</dbReference>
<dbReference type="InterPro" id="IPR032694">
    <property type="entry name" value="CopC/D"/>
</dbReference>
<evidence type="ECO:0000256" key="1">
    <source>
        <dbReference type="ARBA" id="ARBA00004651"/>
    </source>
</evidence>
<keyword evidence="4" id="KW-0479">Metal-binding</keyword>
<dbReference type="Pfam" id="PF04234">
    <property type="entry name" value="CopC"/>
    <property type="match status" value="1"/>
</dbReference>
<evidence type="ECO:0000313" key="13">
    <source>
        <dbReference type="Proteomes" id="UP000614741"/>
    </source>
</evidence>
<dbReference type="Proteomes" id="UP000614741">
    <property type="component" value="Unassembled WGS sequence"/>
</dbReference>
<feature type="transmembrane region" description="Helical" evidence="9">
    <location>
        <begin position="373"/>
        <end position="393"/>
    </location>
</feature>
<evidence type="ECO:0000256" key="9">
    <source>
        <dbReference type="SAM" id="Phobius"/>
    </source>
</evidence>
<evidence type="ECO:0000259" key="11">
    <source>
        <dbReference type="Pfam" id="PF05425"/>
    </source>
</evidence>
<reference evidence="12 13" key="1">
    <citation type="submission" date="2021-01" db="EMBL/GenBank/DDBJ databases">
        <title>Whole genome shotgun sequence of Cellulomonas phragmiteti NBRC 110785.</title>
        <authorList>
            <person name="Komaki H."/>
            <person name="Tamura T."/>
        </authorList>
    </citation>
    <scope>NUCLEOTIDE SEQUENCE [LARGE SCALE GENOMIC DNA]</scope>
    <source>
        <strain evidence="12 13">NBRC 110785</strain>
    </source>
</reference>
<dbReference type="PANTHER" id="PTHR34820">
    <property type="entry name" value="INNER MEMBRANE PROTEIN YEBZ"/>
    <property type="match status" value="1"/>
</dbReference>
<dbReference type="InterPro" id="IPR008457">
    <property type="entry name" value="Cu-R_CopD_dom"/>
</dbReference>
<keyword evidence="13" id="KW-1185">Reference proteome</keyword>
<gene>
    <name evidence="12" type="ORF">Cph01nite_10480</name>
</gene>
<dbReference type="Gene3D" id="2.60.40.1220">
    <property type="match status" value="1"/>
</dbReference>
<evidence type="ECO:0000256" key="8">
    <source>
        <dbReference type="ARBA" id="ARBA00023136"/>
    </source>
</evidence>
<comment type="subcellular location">
    <subcellularLocation>
        <location evidence="1">Cell membrane</location>
        <topology evidence="1">Multi-pass membrane protein</topology>
    </subcellularLocation>
</comment>
<feature type="transmembrane region" description="Helical" evidence="9">
    <location>
        <begin position="195"/>
        <end position="216"/>
    </location>
</feature>
<feature type="transmembrane region" description="Helical" evidence="9">
    <location>
        <begin position="304"/>
        <end position="321"/>
    </location>
</feature>
<feature type="transmembrane region" description="Helical" evidence="9">
    <location>
        <begin position="265"/>
        <end position="284"/>
    </location>
</feature>
<dbReference type="InterPro" id="IPR007348">
    <property type="entry name" value="CopC_dom"/>
</dbReference>
<dbReference type="InterPro" id="IPR008620">
    <property type="entry name" value="FixH"/>
</dbReference>